<dbReference type="GeneID" id="9521956"/>
<gene>
    <name evidence="1" type="ORF">ARB_04763</name>
</gene>
<comment type="caution">
    <text evidence="1">The sequence shown here is derived from an EMBL/GenBank/DDBJ whole genome shotgun (WGS) entry which is preliminary data.</text>
</comment>
<protein>
    <submittedName>
        <fullName evidence="1">Uncharacterized protein</fullName>
    </submittedName>
</protein>
<organism evidence="1 2">
    <name type="scientific">Arthroderma benhamiae (strain ATCC MYA-4681 / CBS 112371)</name>
    <name type="common">Trichophyton mentagrophytes</name>
    <dbReference type="NCBI Taxonomy" id="663331"/>
    <lineage>
        <taxon>Eukaryota</taxon>
        <taxon>Fungi</taxon>
        <taxon>Dikarya</taxon>
        <taxon>Ascomycota</taxon>
        <taxon>Pezizomycotina</taxon>
        <taxon>Eurotiomycetes</taxon>
        <taxon>Eurotiomycetidae</taxon>
        <taxon>Onygenales</taxon>
        <taxon>Arthrodermataceae</taxon>
        <taxon>Trichophyton</taxon>
    </lineage>
</organism>
<dbReference type="Proteomes" id="UP000008866">
    <property type="component" value="Unassembled WGS sequence"/>
</dbReference>
<dbReference type="RefSeq" id="XP_003016474.1">
    <property type="nucleotide sequence ID" value="XM_003016428.1"/>
</dbReference>
<proteinExistence type="predicted"/>
<dbReference type="EMBL" id="ABSU01000002">
    <property type="protein sequence ID" value="EFE35829.1"/>
    <property type="molecule type" value="Genomic_DNA"/>
</dbReference>
<keyword evidence="2" id="KW-1185">Reference proteome</keyword>
<evidence type="ECO:0000313" key="1">
    <source>
        <dbReference type="EMBL" id="EFE35829.1"/>
    </source>
</evidence>
<dbReference type="KEGG" id="abe:ARB_04763"/>
<dbReference type="HOGENOM" id="CLU_2704349_0_0_1"/>
<reference evidence="2" key="1">
    <citation type="journal article" date="2011" name="Genome Biol.">
        <title>Comparative and functional genomics provide insights into the pathogenicity of dermatophytic fungi.</title>
        <authorList>
            <person name="Burmester A."/>
            <person name="Shelest E."/>
            <person name="Gloeckner G."/>
            <person name="Heddergott C."/>
            <person name="Schindler S."/>
            <person name="Staib P."/>
            <person name="Heidel A."/>
            <person name="Felder M."/>
            <person name="Petzold A."/>
            <person name="Szafranski K."/>
            <person name="Feuermann M."/>
            <person name="Pedruzzi I."/>
            <person name="Priebe S."/>
            <person name="Groth M."/>
            <person name="Winkler R."/>
            <person name="Li W."/>
            <person name="Kniemeyer O."/>
            <person name="Schroeckh V."/>
            <person name="Hertweck C."/>
            <person name="Hube B."/>
            <person name="White T.C."/>
            <person name="Platzer M."/>
            <person name="Guthke R."/>
            <person name="Heitman J."/>
            <person name="Woestemeyer J."/>
            <person name="Zipfel P.F."/>
            <person name="Monod M."/>
            <person name="Brakhage A.A."/>
        </authorList>
    </citation>
    <scope>NUCLEOTIDE SEQUENCE [LARGE SCALE GENOMIC DNA]</scope>
    <source>
        <strain evidence="2">ATCC MYA-4681 / CBS 112371</strain>
    </source>
</reference>
<name>D4AM73_ARTBC</name>
<sequence>MEAAGVARCTHRFENFDVEFLVLVVPQEICGHQASHAGADDGHGDARSIAVTASPLIIGDFAFQHVEVSGDGE</sequence>
<evidence type="ECO:0000313" key="2">
    <source>
        <dbReference type="Proteomes" id="UP000008866"/>
    </source>
</evidence>
<dbReference type="AlphaFoldDB" id="D4AM73"/>
<accession>D4AM73</accession>